<evidence type="ECO:0000256" key="3">
    <source>
        <dbReference type="ARBA" id="ARBA00022448"/>
    </source>
</evidence>
<evidence type="ECO:0000256" key="9">
    <source>
        <dbReference type="SAM" id="Phobius"/>
    </source>
</evidence>
<sequence>AFQVLSVGTSTGFATADSNIWPSYSHLILIFLSLQCAGAGSTSGGIKADRVVLFWKAFVRQIKRVMYPNAVIPIKMGDSSVKDQLVSNSVLYIGVYLMIVFISTLLLSMVGVSLTEAFSGSVATMGNVGPGFGSVGTTGNFSHIPLLGKWVFSMVMLIGRLEIFAFFIFFTPKQWSKSIAY</sequence>
<proteinExistence type="inferred from homology"/>
<dbReference type="EMBL" id="UOGD01000323">
    <property type="protein sequence ID" value="VAX26081.1"/>
    <property type="molecule type" value="Genomic_DNA"/>
</dbReference>
<keyword evidence="4" id="KW-1003">Cell membrane</keyword>
<feature type="non-terminal residue" evidence="10">
    <location>
        <position position="1"/>
    </location>
</feature>
<keyword evidence="5 9" id="KW-0812">Transmembrane</keyword>
<name>A0A3B1CHN3_9ZZZZ</name>
<dbReference type="GO" id="GO:0008324">
    <property type="term" value="F:monoatomic cation transmembrane transporter activity"/>
    <property type="evidence" value="ECO:0007669"/>
    <property type="project" value="InterPro"/>
</dbReference>
<keyword evidence="8 9" id="KW-0472">Membrane</keyword>
<dbReference type="PANTHER" id="PTHR32024">
    <property type="entry name" value="TRK SYSTEM POTASSIUM UPTAKE PROTEIN TRKG-RELATED"/>
    <property type="match status" value="1"/>
</dbReference>
<accession>A0A3B1CHN3</accession>
<evidence type="ECO:0000256" key="2">
    <source>
        <dbReference type="ARBA" id="ARBA00009137"/>
    </source>
</evidence>
<reference evidence="10" key="1">
    <citation type="submission" date="2018-06" db="EMBL/GenBank/DDBJ databases">
        <authorList>
            <person name="Zhirakovskaya E."/>
        </authorList>
    </citation>
    <scope>NUCLEOTIDE SEQUENCE</scope>
</reference>
<dbReference type="GO" id="GO:0030001">
    <property type="term" value="P:metal ion transport"/>
    <property type="evidence" value="ECO:0007669"/>
    <property type="project" value="UniProtKB-ARBA"/>
</dbReference>
<comment type="similarity">
    <text evidence="2">Belongs to the TrkH potassium transport family.</text>
</comment>
<dbReference type="InterPro" id="IPR003445">
    <property type="entry name" value="Cat_transpt"/>
</dbReference>
<evidence type="ECO:0000256" key="8">
    <source>
        <dbReference type="ARBA" id="ARBA00023136"/>
    </source>
</evidence>
<evidence type="ECO:0000256" key="7">
    <source>
        <dbReference type="ARBA" id="ARBA00023065"/>
    </source>
</evidence>
<feature type="transmembrane region" description="Helical" evidence="9">
    <location>
        <begin position="90"/>
        <end position="112"/>
    </location>
</feature>
<evidence type="ECO:0000256" key="1">
    <source>
        <dbReference type="ARBA" id="ARBA00004651"/>
    </source>
</evidence>
<organism evidence="10">
    <name type="scientific">hydrothermal vent metagenome</name>
    <dbReference type="NCBI Taxonomy" id="652676"/>
    <lineage>
        <taxon>unclassified sequences</taxon>
        <taxon>metagenomes</taxon>
        <taxon>ecological metagenomes</taxon>
    </lineage>
</organism>
<comment type="subcellular location">
    <subcellularLocation>
        <location evidence="1">Cell membrane</location>
        <topology evidence="1">Multi-pass membrane protein</topology>
    </subcellularLocation>
</comment>
<keyword evidence="6 9" id="KW-1133">Transmembrane helix</keyword>
<evidence type="ECO:0000256" key="6">
    <source>
        <dbReference type="ARBA" id="ARBA00022989"/>
    </source>
</evidence>
<feature type="transmembrane region" description="Helical" evidence="9">
    <location>
        <begin position="150"/>
        <end position="170"/>
    </location>
</feature>
<dbReference type="PANTHER" id="PTHR32024:SF2">
    <property type="entry name" value="TRK SYSTEM POTASSIUM UPTAKE PROTEIN TRKG-RELATED"/>
    <property type="match status" value="1"/>
</dbReference>
<evidence type="ECO:0000256" key="4">
    <source>
        <dbReference type="ARBA" id="ARBA00022475"/>
    </source>
</evidence>
<keyword evidence="7" id="KW-0406">Ion transport</keyword>
<evidence type="ECO:0000256" key="5">
    <source>
        <dbReference type="ARBA" id="ARBA00022692"/>
    </source>
</evidence>
<evidence type="ECO:0000313" key="10">
    <source>
        <dbReference type="EMBL" id="VAX26081.1"/>
    </source>
</evidence>
<protein>
    <submittedName>
        <fullName evidence="10">Trk potassium uptake system protein TrkH</fullName>
    </submittedName>
</protein>
<keyword evidence="3" id="KW-0813">Transport</keyword>
<dbReference type="Pfam" id="PF02386">
    <property type="entry name" value="TrkH"/>
    <property type="match status" value="1"/>
</dbReference>
<dbReference type="AlphaFoldDB" id="A0A3B1CHN3"/>
<gene>
    <name evidence="10" type="ORF">MNBD_IGNAVI01-846</name>
</gene>
<dbReference type="GO" id="GO:0005886">
    <property type="term" value="C:plasma membrane"/>
    <property type="evidence" value="ECO:0007669"/>
    <property type="project" value="UniProtKB-SubCell"/>
</dbReference>